<dbReference type="STRING" id="452652.KSE_30640"/>
<evidence type="ECO:0000313" key="2">
    <source>
        <dbReference type="Proteomes" id="UP000007076"/>
    </source>
</evidence>
<dbReference type="RefSeq" id="WP_014136187.1">
    <property type="nucleotide sequence ID" value="NC_016109.1"/>
</dbReference>
<evidence type="ECO:0000313" key="1">
    <source>
        <dbReference type="EMBL" id="BAJ28875.1"/>
    </source>
</evidence>
<dbReference type="AlphaFoldDB" id="E4NCE4"/>
<proteinExistence type="predicted"/>
<name>E4NCE4_KITSK</name>
<keyword evidence="2" id="KW-1185">Reference proteome</keyword>
<dbReference type="EMBL" id="AP010968">
    <property type="protein sequence ID" value="BAJ28875.1"/>
    <property type="molecule type" value="Genomic_DNA"/>
</dbReference>
<sequence>MLTPEDGPPDGSPAERAARIGGALHRLTGREPVVEQVGGGAFRVTARVTGLPDEAVAAAVLGVLRTGDRFGHSRTGRWERLWAEVGA</sequence>
<dbReference type="HOGENOM" id="CLU_2436898_0_0_11"/>
<dbReference type="PATRIC" id="fig|452652.3.peg.3075"/>
<reference evidence="1 2" key="1">
    <citation type="journal article" date="2010" name="DNA Res.">
        <title>Genome sequence of Kitasatospora setae NBRC 14216T: an evolutionary snapshot of the family Streptomycetaceae.</title>
        <authorList>
            <person name="Ichikawa N."/>
            <person name="Oguchi A."/>
            <person name="Ikeda H."/>
            <person name="Ishikawa J."/>
            <person name="Kitani S."/>
            <person name="Watanabe Y."/>
            <person name="Nakamura S."/>
            <person name="Katano Y."/>
            <person name="Kishi E."/>
            <person name="Sasagawa M."/>
            <person name="Ankai A."/>
            <person name="Fukui S."/>
            <person name="Hashimoto Y."/>
            <person name="Kamata S."/>
            <person name="Otoguro M."/>
            <person name="Tanikawa S."/>
            <person name="Nihira T."/>
            <person name="Horinouchi S."/>
            <person name="Ohnishi Y."/>
            <person name="Hayakawa M."/>
            <person name="Kuzuyama T."/>
            <person name="Arisawa A."/>
            <person name="Nomoto F."/>
            <person name="Miura H."/>
            <person name="Takahashi Y."/>
            <person name="Fujita N."/>
        </authorList>
    </citation>
    <scope>NUCLEOTIDE SEQUENCE [LARGE SCALE GENOMIC DNA]</scope>
    <source>
        <strain evidence="2">ATCC 33774 / DSM 43861 / JCM 3304 / KCC A-0304 / NBRC 14216 / KM-6054</strain>
    </source>
</reference>
<gene>
    <name evidence="1" type="ordered locus">KSE_30640</name>
</gene>
<dbReference type="KEGG" id="ksk:KSE_30640"/>
<accession>E4NCE4</accession>
<dbReference type="Proteomes" id="UP000007076">
    <property type="component" value="Chromosome"/>
</dbReference>
<organism evidence="1 2">
    <name type="scientific">Kitasatospora setae (strain ATCC 33774 / DSM 43861 / JCM 3304 / KCC A-0304 / NBRC 14216 / KM-6054)</name>
    <name type="common">Streptomyces setae</name>
    <dbReference type="NCBI Taxonomy" id="452652"/>
    <lineage>
        <taxon>Bacteria</taxon>
        <taxon>Bacillati</taxon>
        <taxon>Actinomycetota</taxon>
        <taxon>Actinomycetes</taxon>
        <taxon>Kitasatosporales</taxon>
        <taxon>Streptomycetaceae</taxon>
        <taxon>Kitasatospora</taxon>
    </lineage>
</organism>
<protein>
    <submittedName>
        <fullName evidence="1">Uncharacterized protein</fullName>
    </submittedName>
</protein>